<dbReference type="InterPro" id="IPR050300">
    <property type="entry name" value="GDXG_lipolytic_enzyme"/>
</dbReference>
<dbReference type="PANTHER" id="PTHR48081:SF8">
    <property type="entry name" value="ALPHA_BETA HYDROLASE FOLD-3 DOMAIN-CONTAINING PROTEIN-RELATED"/>
    <property type="match status" value="1"/>
</dbReference>
<dbReference type="InterPro" id="IPR013094">
    <property type="entry name" value="AB_hydrolase_3"/>
</dbReference>
<proteinExistence type="predicted"/>
<reference evidence="3" key="1">
    <citation type="submission" date="2022-06" db="EMBL/GenBank/DDBJ databases">
        <title>Genomic Encyclopedia of Archaeal and Bacterial Type Strains, Phase II (KMG-II): from individual species to whole genera.</title>
        <authorList>
            <person name="Goeker M."/>
        </authorList>
    </citation>
    <scope>NUCLEOTIDE SEQUENCE</scope>
    <source>
        <strain evidence="3">DSM 43935</strain>
    </source>
</reference>
<dbReference type="RefSeq" id="WP_253777784.1">
    <property type="nucleotide sequence ID" value="NZ_JAMTCK010000017.1"/>
</dbReference>
<dbReference type="SUPFAM" id="SSF53474">
    <property type="entry name" value="alpha/beta-Hydrolases"/>
    <property type="match status" value="1"/>
</dbReference>
<name>A0AAE3GJA5_9PSEU</name>
<comment type="caution">
    <text evidence="3">The sequence shown here is derived from an EMBL/GenBank/DDBJ whole genome shotgun (WGS) entry which is preliminary data.</text>
</comment>
<evidence type="ECO:0000256" key="1">
    <source>
        <dbReference type="ARBA" id="ARBA00022801"/>
    </source>
</evidence>
<dbReference type="Proteomes" id="UP001206128">
    <property type="component" value="Unassembled WGS sequence"/>
</dbReference>
<feature type="domain" description="Alpha/beta hydrolase fold-3" evidence="2">
    <location>
        <begin position="90"/>
        <end position="295"/>
    </location>
</feature>
<dbReference type="EMBL" id="JAMTCK010000017">
    <property type="protein sequence ID" value="MCP2169210.1"/>
    <property type="molecule type" value="Genomic_DNA"/>
</dbReference>
<evidence type="ECO:0000313" key="4">
    <source>
        <dbReference type="Proteomes" id="UP001206128"/>
    </source>
</evidence>
<gene>
    <name evidence="3" type="ORF">LX83_006094</name>
</gene>
<dbReference type="InterPro" id="IPR029058">
    <property type="entry name" value="AB_hydrolase_fold"/>
</dbReference>
<keyword evidence="1" id="KW-0378">Hydrolase</keyword>
<protein>
    <submittedName>
        <fullName evidence="3">Acetyl esterase/lipase</fullName>
    </submittedName>
</protein>
<organism evidence="3 4">
    <name type="scientific">Goodfellowiella coeruleoviolacea</name>
    <dbReference type="NCBI Taxonomy" id="334858"/>
    <lineage>
        <taxon>Bacteria</taxon>
        <taxon>Bacillati</taxon>
        <taxon>Actinomycetota</taxon>
        <taxon>Actinomycetes</taxon>
        <taxon>Pseudonocardiales</taxon>
        <taxon>Pseudonocardiaceae</taxon>
        <taxon>Goodfellowiella</taxon>
    </lineage>
</organism>
<evidence type="ECO:0000259" key="2">
    <source>
        <dbReference type="Pfam" id="PF07859"/>
    </source>
</evidence>
<dbReference type="Gene3D" id="3.40.50.1820">
    <property type="entry name" value="alpha/beta hydrolase"/>
    <property type="match status" value="1"/>
</dbReference>
<accession>A0AAE3GJA5</accession>
<dbReference type="PANTHER" id="PTHR48081">
    <property type="entry name" value="AB HYDROLASE SUPERFAMILY PROTEIN C4A8.06C"/>
    <property type="match status" value="1"/>
</dbReference>
<keyword evidence="4" id="KW-1185">Reference proteome</keyword>
<evidence type="ECO:0000313" key="3">
    <source>
        <dbReference type="EMBL" id="MCP2169210.1"/>
    </source>
</evidence>
<sequence>MTLTPPPFDPELAAVLAASGHTSIATGITPETIAAQRELLLDGVASVAELSRDGVFTIAEHTAPGPAGAPDISLLVARPRTAVGPRPVLYHTHGGGLIMGNNRFGLEPVLDLAEQLNLVVVSVAYRLAPEHPFPAGLEDAYAGLLWTARKAASISADPERIVLVGGSAGGNLAAALALLARDRREVEVIGQLLMYPMLDDRNDSISARQMTGLGVWDSVSNRTAWDAVLGTARDGEVSPYAVPARAADLTGLPPAFLDAGSAETFRDEVVGYAQRLWAAGGNAELHVWPGAYHGFDTFAPQAAISQHAMMARGQWLARLLGE</sequence>
<dbReference type="Pfam" id="PF07859">
    <property type="entry name" value="Abhydrolase_3"/>
    <property type="match status" value="1"/>
</dbReference>
<dbReference type="GO" id="GO:0016787">
    <property type="term" value="F:hydrolase activity"/>
    <property type="evidence" value="ECO:0007669"/>
    <property type="project" value="UniProtKB-KW"/>
</dbReference>
<dbReference type="AlphaFoldDB" id="A0AAE3GJA5"/>